<protein>
    <submittedName>
        <fullName evidence="2">GDSL-type esterase/lipase family protein</fullName>
    </submittedName>
</protein>
<dbReference type="Proteomes" id="UP001242732">
    <property type="component" value="Chromosome"/>
</dbReference>
<evidence type="ECO:0000313" key="2">
    <source>
        <dbReference type="EMBL" id="WIY46749.1"/>
    </source>
</evidence>
<dbReference type="Gene3D" id="3.40.50.1110">
    <property type="entry name" value="SGNH hydrolase"/>
    <property type="match status" value="1"/>
</dbReference>
<reference evidence="2 3" key="1">
    <citation type="submission" date="2023-06" db="EMBL/GenBank/DDBJ databases">
        <authorList>
            <person name="Ham H."/>
            <person name="Park D.S."/>
        </authorList>
    </citation>
    <scope>NUCLEOTIDE SEQUENCE [LARGE SCALE GENOMIC DNA]</scope>
    <source>
        <strain evidence="2 3">KACC 17005</strain>
    </source>
</reference>
<dbReference type="RefSeq" id="WP_011796031.1">
    <property type="nucleotide sequence ID" value="NZ_CP042302.1"/>
</dbReference>
<dbReference type="Pfam" id="PF13472">
    <property type="entry name" value="Lipase_GDSL_2"/>
    <property type="match status" value="1"/>
</dbReference>
<accession>A0ABY9AJ10</accession>
<gene>
    <name evidence="2" type="ORF">QRO08_12840</name>
</gene>
<evidence type="ECO:0000259" key="1">
    <source>
        <dbReference type="Pfam" id="PF13472"/>
    </source>
</evidence>
<dbReference type="EMBL" id="CP127363">
    <property type="protein sequence ID" value="WIY46749.1"/>
    <property type="molecule type" value="Genomic_DNA"/>
</dbReference>
<keyword evidence="3" id="KW-1185">Reference proteome</keyword>
<organism evidence="2 3">
    <name type="scientific">Paracidovorax citrulli</name>
    <name type="common">Acidovorax citrulli</name>
    <dbReference type="NCBI Taxonomy" id="80869"/>
    <lineage>
        <taxon>Bacteria</taxon>
        <taxon>Pseudomonadati</taxon>
        <taxon>Pseudomonadota</taxon>
        <taxon>Betaproteobacteria</taxon>
        <taxon>Burkholderiales</taxon>
        <taxon>Comamonadaceae</taxon>
        <taxon>Paracidovorax</taxon>
    </lineage>
</organism>
<name>A0ABY9AJ10_PARCI</name>
<dbReference type="InterPro" id="IPR036514">
    <property type="entry name" value="SGNH_hydro_sf"/>
</dbReference>
<dbReference type="SUPFAM" id="SSF52266">
    <property type="entry name" value="SGNH hydrolase"/>
    <property type="match status" value="1"/>
</dbReference>
<proteinExistence type="predicted"/>
<evidence type="ECO:0000313" key="3">
    <source>
        <dbReference type="Proteomes" id="UP001242732"/>
    </source>
</evidence>
<dbReference type="InterPro" id="IPR013830">
    <property type="entry name" value="SGNH_hydro"/>
</dbReference>
<feature type="domain" description="SGNH hydrolase-type esterase" evidence="1">
    <location>
        <begin position="5"/>
        <end position="157"/>
    </location>
</feature>
<sequence length="195" mass="21818">MSIEIFGDSLMRGPGISMAVPRTMMSLRPGWVVEDRSAIGLLLQDLILGYREPYPGAPADAYPLGPQPPFNAVRRRGQIIVLGLGLNDALEMRSVDQFEADLRDALRIIHSEWRTPVLTGIVDVPVADLFTPERVRRRHELNQVTLRVAEQMGVSHARWGEDYRGVGDVIDNIHRTQVASDRLAALLVEAIERTF</sequence>